<dbReference type="SUPFAM" id="SSF55781">
    <property type="entry name" value="GAF domain-like"/>
    <property type="match status" value="1"/>
</dbReference>
<dbReference type="InterPro" id="IPR036890">
    <property type="entry name" value="HATPase_C_sf"/>
</dbReference>
<evidence type="ECO:0000256" key="7">
    <source>
        <dbReference type="ARBA" id="ARBA00022679"/>
    </source>
</evidence>
<dbReference type="Pfam" id="PF02518">
    <property type="entry name" value="HATPase_c"/>
    <property type="match status" value="1"/>
</dbReference>
<evidence type="ECO:0000256" key="14">
    <source>
        <dbReference type="SAM" id="Coils"/>
    </source>
</evidence>
<comment type="caution">
    <text evidence="18">The sequence shown here is derived from an EMBL/GenBank/DDBJ whole genome shotgun (WGS) entry which is preliminary data.</text>
</comment>
<dbReference type="Gene3D" id="3.30.450.40">
    <property type="match status" value="1"/>
</dbReference>
<dbReference type="SMART" id="SM00388">
    <property type="entry name" value="HisKA"/>
    <property type="match status" value="1"/>
</dbReference>
<feature type="modified residue" description="4-aspartylphosphate" evidence="13">
    <location>
        <position position="689"/>
    </location>
</feature>
<dbReference type="InterPro" id="IPR004358">
    <property type="entry name" value="Sig_transdc_His_kin-like_C"/>
</dbReference>
<dbReference type="CDD" id="cd16922">
    <property type="entry name" value="HATPase_EvgS-ArcB-TorS-like"/>
    <property type="match status" value="1"/>
</dbReference>
<dbReference type="InterPro" id="IPR005467">
    <property type="entry name" value="His_kinase_dom"/>
</dbReference>
<feature type="domain" description="Response regulatory" evidence="17">
    <location>
        <begin position="640"/>
        <end position="751"/>
    </location>
</feature>
<feature type="domain" description="Histidine kinase" evidence="16">
    <location>
        <begin position="395"/>
        <end position="619"/>
    </location>
</feature>
<dbReference type="InterPro" id="IPR003661">
    <property type="entry name" value="HisK_dim/P_dom"/>
</dbReference>
<evidence type="ECO:0000256" key="8">
    <source>
        <dbReference type="ARBA" id="ARBA00022741"/>
    </source>
</evidence>
<name>A0A941JQE5_9CHRO</name>
<evidence type="ECO:0000256" key="6">
    <source>
        <dbReference type="ARBA" id="ARBA00022553"/>
    </source>
</evidence>
<evidence type="ECO:0000256" key="10">
    <source>
        <dbReference type="ARBA" id="ARBA00022840"/>
    </source>
</evidence>
<keyword evidence="5" id="KW-1003">Cell membrane</keyword>
<dbReference type="GO" id="GO:0000155">
    <property type="term" value="F:phosphorelay sensor kinase activity"/>
    <property type="evidence" value="ECO:0007669"/>
    <property type="project" value="InterPro"/>
</dbReference>
<dbReference type="GO" id="GO:0005524">
    <property type="term" value="F:ATP binding"/>
    <property type="evidence" value="ECO:0007669"/>
    <property type="project" value="UniProtKB-KW"/>
</dbReference>
<evidence type="ECO:0000256" key="4">
    <source>
        <dbReference type="ARBA" id="ARBA00012438"/>
    </source>
</evidence>
<evidence type="ECO:0000259" key="16">
    <source>
        <dbReference type="PROSITE" id="PS50109"/>
    </source>
</evidence>
<dbReference type="SUPFAM" id="SSF47384">
    <property type="entry name" value="Homodimeric domain of signal transducing histidine kinase"/>
    <property type="match status" value="1"/>
</dbReference>
<reference evidence="18" key="1">
    <citation type="submission" date="2021-02" db="EMBL/GenBank/DDBJ databases">
        <title>Metagenome analyses of Stigonema ocellatum DSM 106950, Chlorogloea purpurea SAG 13.99 and Gomphosphaeria aponina DSM 107014.</title>
        <authorList>
            <person name="Marter P."/>
            <person name="Huang S."/>
        </authorList>
    </citation>
    <scope>NUCLEOTIDE SEQUENCE</scope>
    <source>
        <strain evidence="18">JP213</strain>
    </source>
</reference>
<keyword evidence="8" id="KW-0547">Nucleotide-binding</keyword>
<dbReference type="Proteomes" id="UP000767446">
    <property type="component" value="Unassembled WGS sequence"/>
</dbReference>
<keyword evidence="12" id="KW-0472">Membrane</keyword>
<keyword evidence="9" id="KW-0418">Kinase</keyword>
<dbReference type="Gene3D" id="3.30.565.10">
    <property type="entry name" value="Histidine kinase-like ATPase, C-terminal domain"/>
    <property type="match status" value="1"/>
</dbReference>
<dbReference type="InterPro" id="IPR003018">
    <property type="entry name" value="GAF"/>
</dbReference>
<feature type="domain" description="Phytochrome chromophore attachment site" evidence="15">
    <location>
        <begin position="198"/>
        <end position="343"/>
    </location>
</feature>
<keyword evidence="10" id="KW-0067">ATP-binding</keyword>
<dbReference type="PROSITE" id="PS50046">
    <property type="entry name" value="PHYTOCHROME_2"/>
    <property type="match status" value="1"/>
</dbReference>
<dbReference type="Pfam" id="PF00512">
    <property type="entry name" value="HisKA"/>
    <property type="match status" value="1"/>
</dbReference>
<evidence type="ECO:0000256" key="5">
    <source>
        <dbReference type="ARBA" id="ARBA00022475"/>
    </source>
</evidence>
<dbReference type="InterPro" id="IPR016132">
    <property type="entry name" value="Phyto_chromo_attachment"/>
</dbReference>
<dbReference type="Gene3D" id="1.10.287.130">
    <property type="match status" value="1"/>
</dbReference>
<evidence type="ECO:0000259" key="17">
    <source>
        <dbReference type="PROSITE" id="PS50110"/>
    </source>
</evidence>
<comment type="similarity">
    <text evidence="3">In the N-terminal section; belongs to the phytochrome family.</text>
</comment>
<feature type="coiled-coil region" evidence="14">
    <location>
        <begin position="354"/>
        <end position="385"/>
    </location>
</feature>
<keyword evidence="11" id="KW-0902">Two-component regulatory system</keyword>
<dbReference type="SMART" id="SM00387">
    <property type="entry name" value="HATPase_c"/>
    <property type="match status" value="1"/>
</dbReference>
<keyword evidence="7" id="KW-0808">Transferase</keyword>
<evidence type="ECO:0000256" key="11">
    <source>
        <dbReference type="ARBA" id="ARBA00023012"/>
    </source>
</evidence>
<dbReference type="InterPro" id="IPR050736">
    <property type="entry name" value="Sensor_HK_Regulatory"/>
</dbReference>
<dbReference type="InterPro" id="IPR003594">
    <property type="entry name" value="HATPase_dom"/>
</dbReference>
<dbReference type="PROSITE" id="PS50109">
    <property type="entry name" value="HIS_KIN"/>
    <property type="match status" value="1"/>
</dbReference>
<dbReference type="InterPro" id="IPR011006">
    <property type="entry name" value="CheY-like_superfamily"/>
</dbReference>
<proteinExistence type="inferred from homology"/>
<evidence type="ECO:0000256" key="9">
    <source>
        <dbReference type="ARBA" id="ARBA00022777"/>
    </source>
</evidence>
<evidence type="ECO:0000256" key="13">
    <source>
        <dbReference type="PROSITE-ProRule" id="PRU00169"/>
    </source>
</evidence>
<dbReference type="FunFam" id="3.30.565.10:FF:000023">
    <property type="entry name" value="PAS domain-containing sensor histidine kinase"/>
    <property type="match status" value="1"/>
</dbReference>
<dbReference type="Gene3D" id="3.40.50.2300">
    <property type="match status" value="1"/>
</dbReference>
<evidence type="ECO:0000313" key="18">
    <source>
        <dbReference type="EMBL" id="MBR8828913.1"/>
    </source>
</evidence>
<dbReference type="PANTHER" id="PTHR43711">
    <property type="entry name" value="TWO-COMPONENT HISTIDINE KINASE"/>
    <property type="match status" value="1"/>
</dbReference>
<keyword evidence="14" id="KW-0175">Coiled coil</keyword>
<dbReference type="SUPFAM" id="SSF52172">
    <property type="entry name" value="CheY-like"/>
    <property type="match status" value="1"/>
</dbReference>
<dbReference type="SMART" id="SM00065">
    <property type="entry name" value="GAF"/>
    <property type="match status" value="1"/>
</dbReference>
<gene>
    <name evidence="18" type="ORF">DSM107014_13610</name>
</gene>
<dbReference type="SMART" id="SM00448">
    <property type="entry name" value="REC"/>
    <property type="match status" value="1"/>
</dbReference>
<comment type="subcellular location">
    <subcellularLocation>
        <location evidence="2">Cell membrane</location>
    </subcellularLocation>
</comment>
<evidence type="ECO:0000259" key="15">
    <source>
        <dbReference type="PROSITE" id="PS50046"/>
    </source>
</evidence>
<dbReference type="AlphaFoldDB" id="A0A941JQE5"/>
<dbReference type="Pfam" id="PF01590">
    <property type="entry name" value="GAF"/>
    <property type="match status" value="1"/>
</dbReference>
<keyword evidence="6 13" id="KW-0597">Phosphoprotein</keyword>
<evidence type="ECO:0000256" key="3">
    <source>
        <dbReference type="ARBA" id="ARBA00006402"/>
    </source>
</evidence>
<dbReference type="GO" id="GO:0005886">
    <property type="term" value="C:plasma membrane"/>
    <property type="evidence" value="ECO:0007669"/>
    <property type="project" value="UniProtKB-SubCell"/>
</dbReference>
<dbReference type="InterPro" id="IPR001789">
    <property type="entry name" value="Sig_transdc_resp-reg_receiver"/>
</dbReference>
<accession>A0A941JQE5</accession>
<organism evidence="18 19">
    <name type="scientific">Gomphosphaeria aponina SAG 52.96 = DSM 107014</name>
    <dbReference type="NCBI Taxonomy" id="1521640"/>
    <lineage>
        <taxon>Bacteria</taxon>
        <taxon>Bacillati</taxon>
        <taxon>Cyanobacteriota</taxon>
        <taxon>Cyanophyceae</taxon>
        <taxon>Oscillatoriophycideae</taxon>
        <taxon>Chroococcales</taxon>
        <taxon>Gomphosphaeriaceae</taxon>
        <taxon>Gomphosphaeria</taxon>
    </lineage>
</organism>
<dbReference type="PANTHER" id="PTHR43711:SF26">
    <property type="entry name" value="SENSOR HISTIDINE KINASE RCSC"/>
    <property type="match status" value="1"/>
</dbReference>
<dbReference type="InterPro" id="IPR029016">
    <property type="entry name" value="GAF-like_dom_sf"/>
</dbReference>
<protein>
    <recommendedName>
        <fullName evidence="4">histidine kinase</fullName>
        <ecNumber evidence="4">2.7.13.3</ecNumber>
    </recommendedName>
</protein>
<dbReference type="PROSITE" id="PS50110">
    <property type="entry name" value="RESPONSE_REGULATORY"/>
    <property type="match status" value="1"/>
</dbReference>
<dbReference type="CDD" id="cd00082">
    <property type="entry name" value="HisKA"/>
    <property type="match status" value="1"/>
</dbReference>
<evidence type="ECO:0000256" key="1">
    <source>
        <dbReference type="ARBA" id="ARBA00000085"/>
    </source>
</evidence>
<comment type="catalytic activity">
    <reaction evidence="1">
        <text>ATP + protein L-histidine = ADP + protein N-phospho-L-histidine.</text>
        <dbReference type="EC" id="2.7.13.3"/>
    </reaction>
</comment>
<evidence type="ECO:0000256" key="12">
    <source>
        <dbReference type="ARBA" id="ARBA00023136"/>
    </source>
</evidence>
<dbReference type="InterPro" id="IPR036097">
    <property type="entry name" value="HisK_dim/P_sf"/>
</dbReference>
<dbReference type="EC" id="2.7.13.3" evidence="4"/>
<dbReference type="EMBL" id="JADQBC010000095">
    <property type="protein sequence ID" value="MBR8828913.1"/>
    <property type="molecule type" value="Genomic_DNA"/>
</dbReference>
<evidence type="ECO:0000256" key="2">
    <source>
        <dbReference type="ARBA" id="ARBA00004236"/>
    </source>
</evidence>
<dbReference type="PRINTS" id="PR00344">
    <property type="entry name" value="BCTRLSENSOR"/>
</dbReference>
<dbReference type="SUPFAM" id="SSF55874">
    <property type="entry name" value="ATPase domain of HSP90 chaperone/DNA topoisomerase II/histidine kinase"/>
    <property type="match status" value="1"/>
</dbReference>
<sequence length="754" mass="86138">MHKISLFLLKIIREPKQLKIREANSNRVKLPRTTINHQPSTMFISQASIIVQKLPLSKWEQLCLLWEEMAEVAGVKAIFLKDEHQGQEYFRLFITQEFRALLLGKILTPELTEVNITFNSEIIATYLQQLGKQVATHPQSQTNLQSEFNLKLLAILVAENPPATSYPRFGSNQEVLHHHLEQQRILNEVSHQITQNLDCYLIVQMTIQQVQHFLKLDRLVIYQLNVKLGEKEKLVDAVTYEALASPTIPSVLNFEDETCMQGIGQCQEKYRRGFMLTINNIETDTTISPCLKSLMERLQIKAKVLIPIIVQETLWGFLIAHQCITPRKWKQSEIKFMLNIAEYLAIAIYQAQSYRMLEEQKSNLEQQVKKRAEELQEALIAAQIAHRSKSEFIGTMSHELRTPLTCVIGLASTLLQISKSNSTLPLEKQQKYLQTIQDNGKKLLELINDILDLSAVEAGKSLLNIKQISLRHLTLEVFNSLQIIANNQEINLKLDWQISSEDYQFYADEERIKQILYNLLENAIKFTPAGGKVSLRVSRTTQQIIFEIKDTGIGIAENDLPLLFEKFQQLENSKTRTHGGAGLGLALTKQLVELHGGTIEVESTIKQGSLFRVLLPQPEKPQSKNIVTRKQNINFSEIKTIVLVEEEEEIATLICELLTAANYQIIWLMDSSTALMQIKILQPQIVIIDSLYPKSSQISQNLKQLKTDPPIKILLLSHDFSSINNSDFIPDDYLIKPLQPNLLLEKIEGLVDSW</sequence>
<evidence type="ECO:0000313" key="19">
    <source>
        <dbReference type="Proteomes" id="UP000767446"/>
    </source>
</evidence>